<keyword evidence="2" id="KW-1133">Transmembrane helix</keyword>
<accession>A0A1D3CST0</accession>
<feature type="region of interest" description="Disordered" evidence="1">
    <location>
        <begin position="1"/>
        <end position="93"/>
    </location>
</feature>
<keyword evidence="4" id="KW-1185">Reference proteome</keyword>
<comment type="caution">
    <text evidence="3">The sequence shown here is derived from an EMBL/GenBank/DDBJ whole genome shotgun (WGS) entry which is preliminary data.</text>
</comment>
<organism evidence="3 4">
    <name type="scientific">Cyclospora cayetanensis</name>
    <dbReference type="NCBI Taxonomy" id="88456"/>
    <lineage>
        <taxon>Eukaryota</taxon>
        <taxon>Sar</taxon>
        <taxon>Alveolata</taxon>
        <taxon>Apicomplexa</taxon>
        <taxon>Conoidasida</taxon>
        <taxon>Coccidia</taxon>
        <taxon>Eucoccidiorida</taxon>
        <taxon>Eimeriorina</taxon>
        <taxon>Eimeriidae</taxon>
        <taxon>Cyclospora</taxon>
    </lineage>
</organism>
<keyword evidence="2" id="KW-0472">Membrane</keyword>
<dbReference type="InParanoid" id="A0A1D3CST0"/>
<name>A0A1D3CST0_9EIME</name>
<keyword evidence="2" id="KW-0812">Transmembrane</keyword>
<evidence type="ECO:0008006" key="5">
    <source>
        <dbReference type="Google" id="ProtNLM"/>
    </source>
</evidence>
<feature type="compositionally biased region" description="Basic and acidic residues" evidence="1">
    <location>
        <begin position="27"/>
        <end position="38"/>
    </location>
</feature>
<evidence type="ECO:0000313" key="4">
    <source>
        <dbReference type="Proteomes" id="UP000095192"/>
    </source>
</evidence>
<evidence type="ECO:0000313" key="3">
    <source>
        <dbReference type="EMBL" id="OEH74263.1"/>
    </source>
</evidence>
<dbReference type="EMBL" id="JROU02002083">
    <property type="protein sequence ID" value="OEH74263.1"/>
    <property type="molecule type" value="Genomic_DNA"/>
</dbReference>
<dbReference type="VEuPathDB" id="ToxoDB:cyc_08245"/>
<feature type="transmembrane region" description="Helical" evidence="2">
    <location>
        <begin position="134"/>
        <end position="151"/>
    </location>
</feature>
<feature type="transmembrane region" description="Helical" evidence="2">
    <location>
        <begin position="103"/>
        <end position="128"/>
    </location>
</feature>
<feature type="compositionally biased region" description="Basic and acidic residues" evidence="1">
    <location>
        <begin position="84"/>
        <end position="93"/>
    </location>
</feature>
<sequence length="164" mass="18247">MSILHALSASSKVCRSPSSHHKQQQRQHSEETDSRAEEEGLLATESPSRGPSDDEAIKTPLNLRSSEGSALRYSRHPRSSSNKRAADKKREKQRQQALLQKELVMFPTFGFLQLCGFMPLALGVYLLWGWLGDVLQAVATALLLALSLVAFRGERYNRVVDKAA</sequence>
<protein>
    <recommendedName>
        <fullName evidence="5">Transmembrane protein</fullName>
    </recommendedName>
</protein>
<reference evidence="3 4" key="1">
    <citation type="journal article" date="2016" name="BMC Genomics">
        <title>Comparative genomics reveals Cyclospora cayetanensis possesses coccidia-like metabolism and invasion components but unique surface antigens.</title>
        <authorList>
            <person name="Liu S."/>
            <person name="Wang L."/>
            <person name="Zheng H."/>
            <person name="Xu Z."/>
            <person name="Roellig D.M."/>
            <person name="Li N."/>
            <person name="Frace M.A."/>
            <person name="Tang K."/>
            <person name="Arrowood M.J."/>
            <person name="Moss D.M."/>
            <person name="Zhang L."/>
            <person name="Feng Y."/>
            <person name="Xiao L."/>
        </authorList>
    </citation>
    <scope>NUCLEOTIDE SEQUENCE [LARGE SCALE GENOMIC DNA]</scope>
    <source>
        <strain evidence="3 4">CHN_HEN01</strain>
    </source>
</reference>
<gene>
    <name evidence="3" type="ORF">cyc_08245</name>
</gene>
<dbReference type="Proteomes" id="UP000095192">
    <property type="component" value="Unassembled WGS sequence"/>
</dbReference>
<proteinExistence type="predicted"/>
<dbReference type="AlphaFoldDB" id="A0A1D3CST0"/>
<evidence type="ECO:0000256" key="1">
    <source>
        <dbReference type="SAM" id="MobiDB-lite"/>
    </source>
</evidence>
<evidence type="ECO:0000256" key="2">
    <source>
        <dbReference type="SAM" id="Phobius"/>
    </source>
</evidence>